<keyword evidence="6" id="KW-0915">Sodium</keyword>
<comment type="similarity">
    <text evidence="11">Belongs to the amiloride-sensitive sodium channel (TC 1.A.6) family.</text>
</comment>
<comment type="subcellular location">
    <subcellularLocation>
        <location evidence="1">Membrane</location>
        <topology evidence="1">Multi-pass membrane protein</topology>
    </subcellularLocation>
</comment>
<dbReference type="GO" id="GO:0005886">
    <property type="term" value="C:plasma membrane"/>
    <property type="evidence" value="ECO:0000318"/>
    <property type="project" value="GO_Central"/>
</dbReference>
<proteinExistence type="inferred from homology"/>
<feature type="transmembrane region" description="Helical" evidence="12">
    <location>
        <begin position="35"/>
        <end position="52"/>
    </location>
</feature>
<dbReference type="Pfam" id="PF00858">
    <property type="entry name" value="ASC"/>
    <property type="match status" value="1"/>
</dbReference>
<evidence type="ECO:0000256" key="12">
    <source>
        <dbReference type="SAM" id="Phobius"/>
    </source>
</evidence>
<evidence type="ECO:0000256" key="7">
    <source>
        <dbReference type="ARBA" id="ARBA00023065"/>
    </source>
</evidence>
<keyword evidence="5 12" id="KW-1133">Transmembrane helix</keyword>
<evidence type="ECO:0000313" key="15">
    <source>
        <dbReference type="Proteomes" id="UP000015101"/>
    </source>
</evidence>
<evidence type="ECO:0000313" key="14">
    <source>
        <dbReference type="EnsemblMetazoa" id="HelroP167080"/>
    </source>
</evidence>
<keyword evidence="2 11" id="KW-0813">Transport</keyword>
<accession>T1EYZ9</accession>
<dbReference type="HOGENOM" id="CLU_020415_2_0_1"/>
<dbReference type="OrthoDB" id="6236903at2759"/>
<evidence type="ECO:0000256" key="11">
    <source>
        <dbReference type="RuleBase" id="RU000679"/>
    </source>
</evidence>
<dbReference type="Gene3D" id="2.60.470.10">
    <property type="entry name" value="Acid-sensing ion channels like domains"/>
    <property type="match status" value="1"/>
</dbReference>
<dbReference type="GO" id="GO:0035725">
    <property type="term" value="P:sodium ion transmembrane transport"/>
    <property type="evidence" value="ECO:0000318"/>
    <property type="project" value="GO_Central"/>
</dbReference>
<dbReference type="PRINTS" id="PR01078">
    <property type="entry name" value="AMINACHANNEL"/>
</dbReference>
<keyword evidence="7 11" id="KW-0406">Ion transport</keyword>
<dbReference type="OMA" id="ANSWENM"/>
<dbReference type="eggNOG" id="KOG4294">
    <property type="taxonomic scope" value="Eukaryota"/>
</dbReference>
<keyword evidence="10 11" id="KW-0407">Ion channel</keyword>
<evidence type="ECO:0000256" key="8">
    <source>
        <dbReference type="ARBA" id="ARBA00023136"/>
    </source>
</evidence>
<keyword evidence="3 11" id="KW-0894">Sodium channel</keyword>
<evidence type="ECO:0000256" key="9">
    <source>
        <dbReference type="ARBA" id="ARBA00023201"/>
    </source>
</evidence>
<dbReference type="EnsemblMetazoa" id="HelroT167080">
    <property type="protein sequence ID" value="HelroP167080"/>
    <property type="gene ID" value="HelroG167080"/>
</dbReference>
<evidence type="ECO:0000256" key="1">
    <source>
        <dbReference type="ARBA" id="ARBA00004141"/>
    </source>
</evidence>
<dbReference type="InterPro" id="IPR001873">
    <property type="entry name" value="ENaC"/>
</dbReference>
<dbReference type="PANTHER" id="PTHR11690">
    <property type="entry name" value="AMILORIDE-SENSITIVE SODIUM CHANNEL-RELATED"/>
    <property type="match status" value="1"/>
</dbReference>
<name>T1EYZ9_HELRO</name>
<keyword evidence="4 11" id="KW-0812">Transmembrane</keyword>
<evidence type="ECO:0000256" key="3">
    <source>
        <dbReference type="ARBA" id="ARBA00022461"/>
    </source>
</evidence>
<dbReference type="EMBL" id="AMQM01002649">
    <property type="status" value="NOT_ANNOTATED_CDS"/>
    <property type="molecule type" value="Genomic_DNA"/>
</dbReference>
<dbReference type="CTD" id="20201799"/>
<keyword evidence="15" id="KW-1185">Reference proteome</keyword>
<dbReference type="EMBL" id="KB095858">
    <property type="protein sequence ID" value="ESO10578.1"/>
    <property type="molecule type" value="Genomic_DNA"/>
</dbReference>
<dbReference type="Proteomes" id="UP000015101">
    <property type="component" value="Unassembled WGS sequence"/>
</dbReference>
<keyword evidence="8 12" id="KW-0472">Membrane</keyword>
<dbReference type="RefSeq" id="XP_009010847.1">
    <property type="nucleotide sequence ID" value="XM_009012599.1"/>
</dbReference>
<evidence type="ECO:0000256" key="5">
    <source>
        <dbReference type="ARBA" id="ARBA00022989"/>
    </source>
</evidence>
<evidence type="ECO:0000256" key="6">
    <source>
        <dbReference type="ARBA" id="ARBA00023053"/>
    </source>
</evidence>
<gene>
    <name evidence="14" type="primary">20201799</name>
    <name evidence="13" type="ORF">HELRODRAFT_167080</name>
</gene>
<dbReference type="PANTHER" id="PTHR11690:SF248">
    <property type="entry name" value="PICKPOCKET 17, ISOFORM A"/>
    <property type="match status" value="1"/>
</dbReference>
<dbReference type="KEGG" id="hro:HELRODRAFT_167080"/>
<dbReference type="AlphaFoldDB" id="T1EYZ9"/>
<evidence type="ECO:0000313" key="13">
    <source>
        <dbReference type="EMBL" id="ESO10578.1"/>
    </source>
</evidence>
<dbReference type="GeneID" id="20201799"/>
<evidence type="ECO:0000256" key="10">
    <source>
        <dbReference type="ARBA" id="ARBA00023303"/>
    </source>
</evidence>
<reference evidence="13 15" key="2">
    <citation type="journal article" date="2013" name="Nature">
        <title>Insights into bilaterian evolution from three spiralian genomes.</title>
        <authorList>
            <person name="Simakov O."/>
            <person name="Marletaz F."/>
            <person name="Cho S.J."/>
            <person name="Edsinger-Gonzales E."/>
            <person name="Havlak P."/>
            <person name="Hellsten U."/>
            <person name="Kuo D.H."/>
            <person name="Larsson T."/>
            <person name="Lv J."/>
            <person name="Arendt D."/>
            <person name="Savage R."/>
            <person name="Osoegawa K."/>
            <person name="de Jong P."/>
            <person name="Grimwood J."/>
            <person name="Chapman J.A."/>
            <person name="Shapiro H."/>
            <person name="Aerts A."/>
            <person name="Otillar R.P."/>
            <person name="Terry A.Y."/>
            <person name="Boore J.L."/>
            <person name="Grigoriev I.V."/>
            <person name="Lindberg D.R."/>
            <person name="Seaver E.C."/>
            <person name="Weisblat D.A."/>
            <person name="Putnam N.H."/>
            <person name="Rokhsar D.S."/>
        </authorList>
    </citation>
    <scope>NUCLEOTIDE SEQUENCE</scope>
</reference>
<dbReference type="InParanoid" id="T1EYZ9"/>
<organism evidence="14 15">
    <name type="scientific">Helobdella robusta</name>
    <name type="common">Californian leech</name>
    <dbReference type="NCBI Taxonomy" id="6412"/>
    <lineage>
        <taxon>Eukaryota</taxon>
        <taxon>Metazoa</taxon>
        <taxon>Spiralia</taxon>
        <taxon>Lophotrochozoa</taxon>
        <taxon>Annelida</taxon>
        <taxon>Clitellata</taxon>
        <taxon>Hirudinea</taxon>
        <taxon>Rhynchobdellida</taxon>
        <taxon>Glossiphoniidae</taxon>
        <taxon>Helobdella</taxon>
    </lineage>
</organism>
<reference evidence="14" key="3">
    <citation type="submission" date="2015-06" db="UniProtKB">
        <authorList>
            <consortium name="EnsemblMetazoa"/>
        </authorList>
    </citation>
    <scope>IDENTIFICATION</scope>
</reference>
<reference evidence="15" key="1">
    <citation type="submission" date="2012-12" db="EMBL/GenBank/DDBJ databases">
        <authorList>
            <person name="Hellsten U."/>
            <person name="Grimwood J."/>
            <person name="Chapman J.A."/>
            <person name="Shapiro H."/>
            <person name="Aerts A."/>
            <person name="Otillar R.P."/>
            <person name="Terry A.Y."/>
            <person name="Boore J.L."/>
            <person name="Simakov O."/>
            <person name="Marletaz F."/>
            <person name="Cho S.-J."/>
            <person name="Edsinger-Gonzales E."/>
            <person name="Havlak P."/>
            <person name="Kuo D.-H."/>
            <person name="Larsson T."/>
            <person name="Lv J."/>
            <person name="Arendt D."/>
            <person name="Savage R."/>
            <person name="Osoegawa K."/>
            <person name="de Jong P."/>
            <person name="Lindberg D.R."/>
            <person name="Seaver E.C."/>
            <person name="Weisblat D.A."/>
            <person name="Putnam N.H."/>
            <person name="Grigoriev I.V."/>
            <person name="Rokhsar D.S."/>
        </authorList>
    </citation>
    <scope>NUCLEOTIDE SEQUENCE</scope>
</reference>
<evidence type="ECO:0000256" key="2">
    <source>
        <dbReference type="ARBA" id="ARBA00022448"/>
    </source>
</evidence>
<evidence type="ECO:0000256" key="4">
    <source>
        <dbReference type="ARBA" id="ARBA00022692"/>
    </source>
</evidence>
<sequence>MLASVKKEIANYAENSTIKGIPKIVKSKDPFMKKLWLFSVLLWAGVLAYLFYKNMSQFFDWPVMTKYGEMVDGTIKFPDITICNLDPFASGYLYELPVYYYFEFMNRSKNELINYLTTYKNTILSDALMVYDEFNSISGYILNLPKKLRAKNSDCPNFITRCNVYFGNSWFDNRNSCLENFVAHWNENYHTCHTLQASKLSRASAQAKGIQLLLNVGPTKELQIPYKNSFSTSQARGVQVSVHSPGTPPNLQRGFSVAPGSENIVTIVQTEKTRLNQPHNKLGCTYDKFLKTSPSERYTKEACIDFCRQENIYREIGCVSHYLNVPQNYRETVDMCGNFSSTKRVFDESFTIKDLNDTVTTNYLKSLAYLNKSCSYNCMNPCHETQYSTYLSSTTWPQFSFQFSLFDAFINQMNCSQTNPRIAERYKKYYDVLKVSSQRNLSLSEVLSNISTSEFTQIQESFLTIKFMIKEDVPYYSRDLEANSWENMVGVTGGMFSMWLGISAATLVELLELVYNILKIYCKSKKEGENKSVVFVVGDKKKVGSYPIDNEENLYQNS</sequence>
<dbReference type="GO" id="GO:0015280">
    <property type="term" value="F:ligand-gated sodium channel activity"/>
    <property type="evidence" value="ECO:0000318"/>
    <property type="project" value="GO_Central"/>
</dbReference>
<protein>
    <submittedName>
        <fullName evidence="13 14">Uncharacterized protein</fullName>
    </submittedName>
</protein>
<keyword evidence="9 11" id="KW-0739">Sodium transport</keyword>